<dbReference type="PANTHER" id="PTHR30336:SF20">
    <property type="entry name" value="DUF218 DOMAIN-CONTAINING PROTEIN"/>
    <property type="match status" value="1"/>
</dbReference>
<dbReference type="PANTHER" id="PTHR30336">
    <property type="entry name" value="INNER MEMBRANE PROTEIN, PROBABLE PERMEASE"/>
    <property type="match status" value="1"/>
</dbReference>
<dbReference type="Proteomes" id="UP001596022">
    <property type="component" value="Unassembled WGS sequence"/>
</dbReference>
<evidence type="ECO:0000313" key="3">
    <source>
        <dbReference type="Proteomes" id="UP001596022"/>
    </source>
</evidence>
<name>A0ABV9GJ53_9BACL</name>
<proteinExistence type="predicted"/>
<dbReference type="RefSeq" id="WP_376844611.1">
    <property type="nucleotide sequence ID" value="NZ_JBHSFW010000001.1"/>
</dbReference>
<organism evidence="2 3">
    <name type="scientific">Camelliibacillus cellulosilyticus</name>
    <dbReference type="NCBI Taxonomy" id="2174486"/>
    <lineage>
        <taxon>Bacteria</taxon>
        <taxon>Bacillati</taxon>
        <taxon>Bacillota</taxon>
        <taxon>Bacilli</taxon>
        <taxon>Bacillales</taxon>
        <taxon>Sporolactobacillaceae</taxon>
        <taxon>Camelliibacillus</taxon>
    </lineage>
</organism>
<keyword evidence="3" id="KW-1185">Reference proteome</keyword>
<dbReference type="CDD" id="cd06259">
    <property type="entry name" value="YdcF-like"/>
    <property type="match status" value="1"/>
</dbReference>
<dbReference type="EMBL" id="JBHSFW010000001">
    <property type="protein sequence ID" value="MFC4617574.1"/>
    <property type="molecule type" value="Genomic_DNA"/>
</dbReference>
<protein>
    <submittedName>
        <fullName evidence="2">YdcF family protein</fullName>
    </submittedName>
</protein>
<evidence type="ECO:0000259" key="1">
    <source>
        <dbReference type="Pfam" id="PF02698"/>
    </source>
</evidence>
<dbReference type="InterPro" id="IPR014729">
    <property type="entry name" value="Rossmann-like_a/b/a_fold"/>
</dbReference>
<reference evidence="3" key="1">
    <citation type="journal article" date="2019" name="Int. J. Syst. Evol. Microbiol.">
        <title>The Global Catalogue of Microorganisms (GCM) 10K type strain sequencing project: providing services to taxonomists for standard genome sequencing and annotation.</title>
        <authorList>
            <consortium name="The Broad Institute Genomics Platform"/>
            <consortium name="The Broad Institute Genome Sequencing Center for Infectious Disease"/>
            <person name="Wu L."/>
            <person name="Ma J."/>
        </authorList>
    </citation>
    <scope>NUCLEOTIDE SEQUENCE [LARGE SCALE GENOMIC DNA]</scope>
    <source>
        <strain evidence="3">CGMCC 1.16306</strain>
    </source>
</reference>
<dbReference type="InterPro" id="IPR051599">
    <property type="entry name" value="Cell_Envelope_Assoc"/>
</dbReference>
<evidence type="ECO:0000313" key="2">
    <source>
        <dbReference type="EMBL" id="MFC4617574.1"/>
    </source>
</evidence>
<dbReference type="Gene3D" id="3.40.50.620">
    <property type="entry name" value="HUPs"/>
    <property type="match status" value="1"/>
</dbReference>
<sequence length="207" mass="23874">MLISEINPDSLSIYEMTQFIFGGIEDDGMLGDCIFVFGGKSTNRVKKAAHLFKSGRAPYILLTGGNSRWEKPEPEAIWMRDLLLKEGIPKEKMLLESKAANTTENVVASLFVLQKKFSLHRIKRLLVVSSPYHMRRCALTLKTYMPNWISYTFCPDDRPYGQFYNWWKADKEKEYVMKEAHALVKYVRSGILSDEDIDLATSSLKFR</sequence>
<dbReference type="Pfam" id="PF02698">
    <property type="entry name" value="DUF218"/>
    <property type="match status" value="1"/>
</dbReference>
<gene>
    <name evidence="2" type="ORF">ACFO4N_02380</name>
</gene>
<accession>A0ABV9GJ53</accession>
<feature type="domain" description="DUF218" evidence="1">
    <location>
        <begin position="32"/>
        <end position="144"/>
    </location>
</feature>
<comment type="caution">
    <text evidence="2">The sequence shown here is derived from an EMBL/GenBank/DDBJ whole genome shotgun (WGS) entry which is preliminary data.</text>
</comment>
<dbReference type="InterPro" id="IPR003848">
    <property type="entry name" value="DUF218"/>
</dbReference>